<keyword evidence="2" id="KW-0472">Membrane</keyword>
<keyword evidence="5" id="KW-1185">Reference proteome</keyword>
<gene>
    <name evidence="4" type="ORF">H8717_01250</name>
</gene>
<protein>
    <recommendedName>
        <fullName evidence="3">Anti-sigma factor RsgI-like middle domain-containing protein</fullName>
    </recommendedName>
</protein>
<feature type="domain" description="Anti-sigma factor RsgI-like middle" evidence="3">
    <location>
        <begin position="77"/>
        <end position="206"/>
    </location>
</feature>
<feature type="transmembrane region" description="Helical" evidence="2">
    <location>
        <begin position="48"/>
        <end position="70"/>
    </location>
</feature>
<keyword evidence="2" id="KW-0812">Transmembrane</keyword>
<organism evidence="4 5">
    <name type="scientific">Yanshouia hominis</name>
    <dbReference type="NCBI Taxonomy" id="2763673"/>
    <lineage>
        <taxon>Bacteria</taxon>
        <taxon>Bacillati</taxon>
        <taxon>Bacillota</taxon>
        <taxon>Clostridia</taxon>
        <taxon>Eubacteriales</taxon>
        <taxon>Oscillospiraceae</taxon>
        <taxon>Yanshouia</taxon>
    </lineage>
</organism>
<accession>A0ABR7NFF1</accession>
<evidence type="ECO:0000256" key="1">
    <source>
        <dbReference type="SAM" id="MobiDB-lite"/>
    </source>
</evidence>
<keyword evidence="2" id="KW-1133">Transmembrane helix</keyword>
<dbReference type="Proteomes" id="UP000658131">
    <property type="component" value="Unassembled WGS sequence"/>
</dbReference>
<dbReference type="EMBL" id="JACRTB010000002">
    <property type="protein sequence ID" value="MBC8575039.1"/>
    <property type="molecule type" value="Genomic_DNA"/>
</dbReference>
<proteinExistence type="predicted"/>
<evidence type="ECO:0000256" key="2">
    <source>
        <dbReference type="SAM" id="Phobius"/>
    </source>
</evidence>
<feature type="region of interest" description="Disordered" evidence="1">
    <location>
        <begin position="242"/>
        <end position="384"/>
    </location>
</feature>
<name>A0ABR7NFF1_9FIRM</name>
<evidence type="ECO:0000313" key="5">
    <source>
        <dbReference type="Proteomes" id="UP000658131"/>
    </source>
</evidence>
<evidence type="ECO:0000259" key="3">
    <source>
        <dbReference type="Pfam" id="PF23750"/>
    </source>
</evidence>
<evidence type="ECO:0000313" key="4">
    <source>
        <dbReference type="EMBL" id="MBC8575039.1"/>
    </source>
</evidence>
<sequence>MREPLEESLNRAIDQLPRPSLQELSRIPVPRMDAHDEMTRQHPPRRPAALRLASCAAALLLLFGSGGWYLQTRAVASVIDLDVNPGFEITANRRSRVLEITPVGAEDWKNLPDIDFRNMPLEDAVASLVDGLCRAGYLREPESVLLLSVGGSNAAQIEQSLTERIGSVLETQQSGASVVRQSLPESSQLRSQARGYQVSEGRLHLVNQILSQEPAFSQEKLLEMSVSELVSLAGRYGFALDGMPESKTEEYSPMLPDQSSAGKDMGDDSDDDSDDDDPDDEHDSDSDDDDPDGEHDGDSDDDDSDNEHDGDSDDDDSDDDDSDDDDSDDDDSDDDDSDDEHDGDSDDDDPDNEHDGDSDDDDPDNEHDDDSDSDSDDDSEDGDD</sequence>
<comment type="caution">
    <text evidence="4">The sequence shown here is derived from an EMBL/GenBank/DDBJ whole genome shotgun (WGS) entry which is preliminary data.</text>
</comment>
<reference evidence="4 5" key="1">
    <citation type="submission" date="2020-08" db="EMBL/GenBank/DDBJ databases">
        <title>Genome public.</title>
        <authorList>
            <person name="Liu C."/>
            <person name="Sun Q."/>
        </authorList>
    </citation>
    <scope>NUCLEOTIDE SEQUENCE [LARGE SCALE GENOMIC DNA]</scope>
    <source>
        <strain evidence="4 5">BX1</strain>
    </source>
</reference>
<dbReference type="RefSeq" id="WP_262398728.1">
    <property type="nucleotide sequence ID" value="NZ_JACRTB010000002.1"/>
</dbReference>
<dbReference type="Pfam" id="PF23750">
    <property type="entry name" value="RsgI_M"/>
    <property type="match status" value="1"/>
</dbReference>
<feature type="compositionally biased region" description="Acidic residues" evidence="1">
    <location>
        <begin position="267"/>
        <end position="384"/>
    </location>
</feature>
<dbReference type="InterPro" id="IPR055431">
    <property type="entry name" value="RsgI_M"/>
</dbReference>